<sequence length="154" mass="15854">MSAMNGARRRGAPWPVVVLGAACALGVGACGGARATTGAGGGRVAPGARSMAELRAGELAVVRDATSVFNAIERLRPLFFRPRPGPNAVHGSAPELSVYIDGSFAGAPDVLRSLAVQDVQVVRFVQPTQATTTYGTARAADGVIEVTLKRLARE</sequence>
<evidence type="ECO:0008006" key="3">
    <source>
        <dbReference type="Google" id="ProtNLM"/>
    </source>
</evidence>
<proteinExistence type="predicted"/>
<name>A0AA37V134_9BACT</name>
<protein>
    <recommendedName>
        <fullName evidence="3">TonB-dependent receptor plug domain-containing protein</fullName>
    </recommendedName>
</protein>
<evidence type="ECO:0000313" key="1">
    <source>
        <dbReference type="EMBL" id="GLC25555.1"/>
    </source>
</evidence>
<dbReference type="AlphaFoldDB" id="A0AA37V134"/>
<dbReference type="Proteomes" id="UP001161325">
    <property type="component" value="Unassembled WGS sequence"/>
</dbReference>
<dbReference type="EMBL" id="BRXS01000003">
    <property type="protein sequence ID" value="GLC25555.1"/>
    <property type="molecule type" value="Genomic_DNA"/>
</dbReference>
<evidence type="ECO:0000313" key="2">
    <source>
        <dbReference type="Proteomes" id="UP001161325"/>
    </source>
</evidence>
<comment type="caution">
    <text evidence="1">The sequence shown here is derived from an EMBL/GenBank/DDBJ whole genome shotgun (WGS) entry which is preliminary data.</text>
</comment>
<reference evidence="1" key="1">
    <citation type="submission" date="2022-08" db="EMBL/GenBank/DDBJ databases">
        <title>Draft genome sequencing of Roseisolibacter agri AW1220.</title>
        <authorList>
            <person name="Tobiishi Y."/>
            <person name="Tonouchi A."/>
        </authorList>
    </citation>
    <scope>NUCLEOTIDE SEQUENCE</scope>
    <source>
        <strain evidence="1">AW1220</strain>
    </source>
</reference>
<gene>
    <name evidence="1" type="ORF">rosag_20680</name>
</gene>
<dbReference type="RefSeq" id="WP_284350011.1">
    <property type="nucleotide sequence ID" value="NZ_BRXS01000003.1"/>
</dbReference>
<keyword evidence="2" id="KW-1185">Reference proteome</keyword>
<organism evidence="1 2">
    <name type="scientific">Roseisolibacter agri</name>
    <dbReference type="NCBI Taxonomy" id="2014610"/>
    <lineage>
        <taxon>Bacteria</taxon>
        <taxon>Pseudomonadati</taxon>
        <taxon>Gemmatimonadota</taxon>
        <taxon>Gemmatimonadia</taxon>
        <taxon>Gemmatimonadales</taxon>
        <taxon>Gemmatimonadaceae</taxon>
        <taxon>Roseisolibacter</taxon>
    </lineage>
</organism>
<accession>A0AA37V134</accession>